<evidence type="ECO:0000256" key="1">
    <source>
        <dbReference type="SAM" id="MobiDB-lite"/>
    </source>
</evidence>
<proteinExistence type="predicted"/>
<sequence>MSFTESTHNNMIDMHKERRGHTFVHKSIVMSFTESTHNPSLHRSSSSTLARTR</sequence>
<feature type="region of interest" description="Disordered" evidence="1">
    <location>
        <begin position="32"/>
        <end position="53"/>
    </location>
</feature>
<protein>
    <submittedName>
        <fullName evidence="2">Uncharacterized protein</fullName>
    </submittedName>
</protein>
<reference evidence="2" key="2">
    <citation type="journal article" date="2015" name="Data Brief">
        <title>Shoot transcriptome of the giant reed, Arundo donax.</title>
        <authorList>
            <person name="Barrero R.A."/>
            <person name="Guerrero F.D."/>
            <person name="Moolhuijzen P."/>
            <person name="Goolsby J.A."/>
            <person name="Tidwell J."/>
            <person name="Bellgard S.E."/>
            <person name="Bellgard M.I."/>
        </authorList>
    </citation>
    <scope>NUCLEOTIDE SEQUENCE</scope>
    <source>
        <tissue evidence="2">Shoot tissue taken approximately 20 cm above the soil surface</tissue>
    </source>
</reference>
<organism evidence="2">
    <name type="scientific">Arundo donax</name>
    <name type="common">Giant reed</name>
    <name type="synonym">Donax arundinaceus</name>
    <dbReference type="NCBI Taxonomy" id="35708"/>
    <lineage>
        <taxon>Eukaryota</taxon>
        <taxon>Viridiplantae</taxon>
        <taxon>Streptophyta</taxon>
        <taxon>Embryophyta</taxon>
        <taxon>Tracheophyta</taxon>
        <taxon>Spermatophyta</taxon>
        <taxon>Magnoliopsida</taxon>
        <taxon>Liliopsida</taxon>
        <taxon>Poales</taxon>
        <taxon>Poaceae</taxon>
        <taxon>PACMAD clade</taxon>
        <taxon>Arundinoideae</taxon>
        <taxon>Arundineae</taxon>
        <taxon>Arundo</taxon>
    </lineage>
</organism>
<accession>A0A0A9GSW4</accession>
<dbReference type="EMBL" id="GBRH01170254">
    <property type="protein sequence ID" value="JAE27642.1"/>
    <property type="molecule type" value="Transcribed_RNA"/>
</dbReference>
<name>A0A0A9GSW4_ARUDO</name>
<dbReference type="AlphaFoldDB" id="A0A0A9GSW4"/>
<reference evidence="2" key="1">
    <citation type="submission" date="2014-09" db="EMBL/GenBank/DDBJ databases">
        <authorList>
            <person name="Magalhaes I.L.F."/>
            <person name="Oliveira U."/>
            <person name="Santos F.R."/>
            <person name="Vidigal T.H.D.A."/>
            <person name="Brescovit A.D."/>
            <person name="Santos A.J."/>
        </authorList>
    </citation>
    <scope>NUCLEOTIDE SEQUENCE</scope>
    <source>
        <tissue evidence="2">Shoot tissue taken approximately 20 cm above the soil surface</tissue>
    </source>
</reference>
<evidence type="ECO:0000313" key="2">
    <source>
        <dbReference type="EMBL" id="JAE27642.1"/>
    </source>
</evidence>